<feature type="chain" id="PRO_5009178303" description="Peptidase M60 domain-containing protein" evidence="2">
    <location>
        <begin position="26"/>
        <end position="1011"/>
    </location>
</feature>
<keyword evidence="5" id="KW-1185">Reference proteome</keyword>
<dbReference type="Pfam" id="PF13402">
    <property type="entry name" value="Peptidase_M60"/>
    <property type="match status" value="1"/>
</dbReference>
<dbReference type="Pfam" id="PF13731">
    <property type="entry name" value="WxL"/>
    <property type="match status" value="1"/>
</dbReference>
<name>A0A1E5HAT6_9ENTE</name>
<protein>
    <recommendedName>
        <fullName evidence="3">Peptidase M60 domain-containing protein</fullName>
    </recommendedName>
</protein>
<dbReference type="STRING" id="1131292.BCR24_04735"/>
<sequence length="1011" mass="113977">MMKKNLLAHFLILLGLFFFAQNSYAETTTLEVTSLEQPNWIFKTGMSRAKYHDRQDLGIVVNGGSTIKIRRTSVNDGYNNLTLWLLGNNRTQEKSVPIANEWKTVPVEHSAVPFINTPYGENDAEVEYEIDGVSVALPVYESGSNEQTFFSKWRDTNAAFGLVKGEQFQLLIPNKEKEQAESLKDFSDLDQYITYQNSIINYYDELMGLSETVSGVNKKPENRFFLKADGGTGPGIAAYYQDNYSSNGKDTVVNRWMTKWDWGTLHEIGHAYQPSYNNRDMYTAEVSNNVLAVFYTYDFRGKAIVEKNSWLYNFGNKATVESGLYSRLVEQQIGYPDLDHRGRLILLNDLTQSVGKENWTKLNVMYREAVNNGDENIKNMSLPDLFNLFYSSQMQKDYSPVLLKWGLPLTEQRQRIVNRGKSYSAVTSLVDVVPKEKLKDAVSLLSPSLMVDSQFSLVTNQEIAALNLPGGALTIHLNIHDFAQIKGKKIGIKDGDQLVKEVEINEPDIVIPKLENGVYTLQLPKTEGFYEADNYYAYVRDAQNKTTVNLTEIKGSRLYDETIQFKGLYDRVFGVIQTDFMNQKMIIDVTSTTPHTYFKGQLYASIEVFDEFDQLIYHKEMEGTDVVVEKSELPLKEGYKIKLYHAETTNRLTAATETLIDPTLKSNVLLVKNGYLVNENRTSGIAVAKEKITSAIDTIKSDAEWASVDNNPEKTQITVAILSLPEAERDALLERHQDFLEIHPGTITIQYVDNKGVELDKSEIFTGRFGEKITVNAKEIKGYELDVSSPLIELNYQLKPQVEKFIYKKDYTSISPVNPEDPDKIMIPNEMSVKPNNNPLKILHVSNFHFGQQAMTLNAQTYNAILENGKNEAGLTENFANSVQISDERETNAGWRLQVRQEEQFTSVITKKELVGAQIILKNLTMSKGKSNSAGLATVSEKELELIPDGMTTIDVATAEAKTGMGTQVVRFGDKGSTAETSIQLDVPAQPQLVAEKYTTTLTWILTDSPI</sequence>
<dbReference type="Gene3D" id="1.10.390.30">
    <property type="entry name" value="Peptidase M60, enhancin-like domain 3"/>
    <property type="match status" value="1"/>
</dbReference>
<dbReference type="SMART" id="SM01276">
    <property type="entry name" value="M60-like"/>
    <property type="match status" value="1"/>
</dbReference>
<dbReference type="AlphaFoldDB" id="A0A1E5HAT6"/>
<dbReference type="PROSITE" id="PS51723">
    <property type="entry name" value="PEPTIDASE_M60"/>
    <property type="match status" value="1"/>
</dbReference>
<keyword evidence="1" id="KW-0677">Repeat</keyword>
<keyword evidence="2" id="KW-0732">Signal</keyword>
<reference evidence="5" key="1">
    <citation type="submission" date="2016-09" db="EMBL/GenBank/DDBJ databases">
        <authorList>
            <person name="Gulvik C.A."/>
        </authorList>
    </citation>
    <scope>NUCLEOTIDE SEQUENCE [LARGE SCALE GENOMIC DNA]</scope>
    <source>
        <strain evidence="5">LMG 26676</strain>
    </source>
</reference>
<comment type="caution">
    <text evidence="4">The sequence shown here is derived from an EMBL/GenBank/DDBJ whole genome shotgun (WGS) entry which is preliminary data.</text>
</comment>
<dbReference type="InterPro" id="IPR031161">
    <property type="entry name" value="Peptidase_M60_dom"/>
</dbReference>
<evidence type="ECO:0000256" key="2">
    <source>
        <dbReference type="SAM" id="SignalP"/>
    </source>
</evidence>
<dbReference type="Proteomes" id="UP000094469">
    <property type="component" value="Unassembled WGS sequence"/>
</dbReference>
<evidence type="ECO:0000259" key="3">
    <source>
        <dbReference type="PROSITE" id="PS51723"/>
    </source>
</evidence>
<dbReference type="Gene3D" id="3.40.390.80">
    <property type="entry name" value="Peptidase M60, enhancin-like domain 2"/>
    <property type="match status" value="1"/>
</dbReference>
<organism evidence="4 5">
    <name type="scientific">Enterococcus ureilyticus</name>
    <dbReference type="NCBI Taxonomy" id="1131292"/>
    <lineage>
        <taxon>Bacteria</taxon>
        <taxon>Bacillati</taxon>
        <taxon>Bacillota</taxon>
        <taxon>Bacilli</taxon>
        <taxon>Lactobacillales</taxon>
        <taxon>Enterococcaceae</taxon>
        <taxon>Enterococcus</taxon>
    </lineage>
</organism>
<dbReference type="EMBL" id="MIKC01000034">
    <property type="protein sequence ID" value="OEG22013.1"/>
    <property type="molecule type" value="Genomic_DNA"/>
</dbReference>
<evidence type="ECO:0000313" key="5">
    <source>
        <dbReference type="Proteomes" id="UP000094469"/>
    </source>
</evidence>
<accession>A0A1E5HAT6</accession>
<gene>
    <name evidence="4" type="ORF">BCR24_04735</name>
</gene>
<feature type="signal peptide" evidence="2">
    <location>
        <begin position="1"/>
        <end position="25"/>
    </location>
</feature>
<dbReference type="RefSeq" id="WP_069640573.1">
    <property type="nucleotide sequence ID" value="NZ_JAFBEZ010000007.1"/>
</dbReference>
<proteinExistence type="predicted"/>
<dbReference type="Gene3D" id="3.10.20.320">
    <property type="entry name" value="Putative peptidoglycan bound protein (lpxtg motif)"/>
    <property type="match status" value="1"/>
</dbReference>
<dbReference type="InterPro" id="IPR009459">
    <property type="entry name" value="MucBP_dom"/>
</dbReference>
<dbReference type="InterPro" id="IPR027994">
    <property type="entry name" value="WxL_dom"/>
</dbReference>
<dbReference type="InterPro" id="IPR004954">
    <property type="entry name" value="Mucin-bd"/>
</dbReference>
<dbReference type="InterPro" id="IPR042279">
    <property type="entry name" value="Pep_M60_3"/>
</dbReference>
<evidence type="ECO:0000313" key="4">
    <source>
        <dbReference type="EMBL" id="OEG22013.1"/>
    </source>
</evidence>
<dbReference type="Pfam" id="PF03272">
    <property type="entry name" value="Mucin_bdg"/>
    <property type="match status" value="1"/>
</dbReference>
<feature type="domain" description="Peptidase M60" evidence="3">
    <location>
        <begin position="52"/>
        <end position="355"/>
    </location>
</feature>
<dbReference type="OrthoDB" id="2392728at2"/>
<evidence type="ECO:0000256" key="1">
    <source>
        <dbReference type="ARBA" id="ARBA00022737"/>
    </source>
</evidence>
<dbReference type="Pfam" id="PF06458">
    <property type="entry name" value="MucBP"/>
    <property type="match status" value="1"/>
</dbReference>